<evidence type="ECO:0000313" key="2">
    <source>
        <dbReference type="Proteomes" id="UP000041601"/>
    </source>
</evidence>
<dbReference type="Pfam" id="PF09669">
    <property type="entry name" value="Phage_pRha"/>
    <property type="match status" value="1"/>
</dbReference>
<gene>
    <name evidence="1" type="ORF">ERS137959_03648</name>
</gene>
<dbReference type="RefSeq" id="WP_229765288.1">
    <property type="nucleotide sequence ID" value="NZ_CPXJ01000053.1"/>
</dbReference>
<reference evidence="1 2" key="1">
    <citation type="submission" date="2015-03" db="EMBL/GenBank/DDBJ databases">
        <authorList>
            <consortium name="Pathogen Informatics"/>
            <person name="Murphy D."/>
        </authorList>
    </citation>
    <scope>NUCLEOTIDE SEQUENCE [LARGE SCALE GENOMIC DNA]</scope>
    <source>
        <strain evidence="1 2">IP05342</strain>
    </source>
</reference>
<dbReference type="Proteomes" id="UP000041601">
    <property type="component" value="Unassembled WGS sequence"/>
</dbReference>
<comment type="caution">
    <text evidence="1">The sequence shown here is derived from an EMBL/GenBank/DDBJ whole genome shotgun (WGS) entry which is preliminary data.</text>
</comment>
<keyword evidence="2" id="KW-1185">Reference proteome</keyword>
<evidence type="ECO:0000313" key="1">
    <source>
        <dbReference type="EMBL" id="CNE38187.1"/>
    </source>
</evidence>
<organism evidence="1 2">
    <name type="scientific">Yersinia enterocolitica</name>
    <dbReference type="NCBI Taxonomy" id="630"/>
    <lineage>
        <taxon>Bacteria</taxon>
        <taxon>Pseudomonadati</taxon>
        <taxon>Pseudomonadota</taxon>
        <taxon>Gammaproteobacteria</taxon>
        <taxon>Enterobacterales</taxon>
        <taxon>Yersiniaceae</taxon>
        <taxon>Yersinia</taxon>
    </lineage>
</organism>
<dbReference type="InterPro" id="IPR014054">
    <property type="entry name" value="Phage_regulatory_Rha"/>
</dbReference>
<protein>
    <submittedName>
        <fullName evidence="1">Uncharacterized phage-encoded protein</fullName>
    </submittedName>
</protein>
<proteinExistence type="predicted"/>
<sequence length="252" mass="28232">MKTELVVNGTPMMGTKEIAKLAGKRHDNAIRDVWEMLDSLYGISKDSSDLRNYKNQQVTLVSGVIACIDSRGFVSEFLLDRRHTEILITGYDVKRRAAVIDRWFALETGNTQPVAAIPDLSRLDILQMALDSEQGRIAEKQRADTAIRTKGQISRKREASAMGKLSAATRRCRELEERLGESTKDATITKVENATGLKKTFKYAALRKWCRDNGTEARSVADERYGSVKSWPAGAWLTVYGIDLTLLFGEKK</sequence>
<dbReference type="EMBL" id="CPXJ01000053">
    <property type="protein sequence ID" value="CNE38187.1"/>
    <property type="molecule type" value="Genomic_DNA"/>
</dbReference>
<name>A0ABM9S7J9_YEREN</name>
<accession>A0ABM9S7J9</accession>